<dbReference type="AlphaFoldDB" id="B9S2R5"/>
<reference evidence="3" key="1">
    <citation type="journal article" date="2010" name="Nat. Biotechnol.">
        <title>Draft genome sequence of the oilseed species Ricinus communis.</title>
        <authorList>
            <person name="Chan A.P."/>
            <person name="Crabtree J."/>
            <person name="Zhao Q."/>
            <person name="Lorenzi H."/>
            <person name="Orvis J."/>
            <person name="Puiu D."/>
            <person name="Melake-Berhan A."/>
            <person name="Jones K.M."/>
            <person name="Redman J."/>
            <person name="Chen G."/>
            <person name="Cahoon E.B."/>
            <person name="Gedil M."/>
            <person name="Stanke M."/>
            <person name="Haas B.J."/>
            <person name="Wortman J.R."/>
            <person name="Fraser-Liggett C.M."/>
            <person name="Ravel J."/>
            <person name="Rabinowicz P.D."/>
        </authorList>
    </citation>
    <scope>NUCLEOTIDE SEQUENCE [LARGE SCALE GENOMIC DNA]</scope>
    <source>
        <strain evidence="3">cv. Hale</strain>
    </source>
</reference>
<organism evidence="2 3">
    <name type="scientific">Ricinus communis</name>
    <name type="common">Castor bean</name>
    <dbReference type="NCBI Taxonomy" id="3988"/>
    <lineage>
        <taxon>Eukaryota</taxon>
        <taxon>Viridiplantae</taxon>
        <taxon>Streptophyta</taxon>
        <taxon>Embryophyta</taxon>
        <taxon>Tracheophyta</taxon>
        <taxon>Spermatophyta</taxon>
        <taxon>Magnoliopsida</taxon>
        <taxon>eudicotyledons</taxon>
        <taxon>Gunneridae</taxon>
        <taxon>Pentapetalae</taxon>
        <taxon>rosids</taxon>
        <taxon>fabids</taxon>
        <taxon>Malpighiales</taxon>
        <taxon>Euphorbiaceae</taxon>
        <taxon>Acalyphoideae</taxon>
        <taxon>Acalypheae</taxon>
        <taxon>Ricinus</taxon>
    </lineage>
</organism>
<feature type="region of interest" description="Disordered" evidence="1">
    <location>
        <begin position="1"/>
        <end position="30"/>
    </location>
</feature>
<dbReference type="Proteomes" id="UP000008311">
    <property type="component" value="Unassembled WGS sequence"/>
</dbReference>
<dbReference type="EMBL" id="EQ973853">
    <property type="protein sequence ID" value="EEF42070.1"/>
    <property type="molecule type" value="Genomic_DNA"/>
</dbReference>
<protein>
    <submittedName>
        <fullName evidence="2">Uncharacterized protein</fullName>
    </submittedName>
</protein>
<feature type="compositionally biased region" description="Basic and acidic residues" evidence="1">
    <location>
        <begin position="1"/>
        <end position="10"/>
    </location>
</feature>
<evidence type="ECO:0000313" key="2">
    <source>
        <dbReference type="EMBL" id="EEF42070.1"/>
    </source>
</evidence>
<sequence>MEKKQSEEGSKAGTEACFKPKNGSVFPKKKKSVKRMMFDCLVQSTTPNNGNGCLDPNKTS</sequence>
<name>B9S2R5_RICCO</name>
<proteinExistence type="predicted"/>
<gene>
    <name evidence="2" type="ORF">RCOM_0560880</name>
</gene>
<evidence type="ECO:0000256" key="1">
    <source>
        <dbReference type="SAM" id="MobiDB-lite"/>
    </source>
</evidence>
<accession>B9S2R5</accession>
<keyword evidence="3" id="KW-1185">Reference proteome</keyword>
<dbReference type="InParanoid" id="B9S2R5"/>
<evidence type="ECO:0000313" key="3">
    <source>
        <dbReference type="Proteomes" id="UP000008311"/>
    </source>
</evidence>